<feature type="domain" description="Protein kinase" evidence="6">
    <location>
        <begin position="23"/>
        <end position="297"/>
    </location>
</feature>
<dbReference type="STRING" id="1314782.A0A165TKI2"/>
<accession>A0A165TKI2</accession>
<dbReference type="EMBL" id="KV425565">
    <property type="protein sequence ID" value="KZT26803.1"/>
    <property type="molecule type" value="Genomic_DNA"/>
</dbReference>
<dbReference type="InterPro" id="IPR008271">
    <property type="entry name" value="Ser/Thr_kinase_AS"/>
</dbReference>
<dbReference type="InterPro" id="IPR051681">
    <property type="entry name" value="Ser/Thr_Kinases-Pseudokinases"/>
</dbReference>
<dbReference type="Proteomes" id="UP000076761">
    <property type="component" value="Unassembled WGS sequence"/>
</dbReference>
<keyword evidence="3 4" id="KW-0067">ATP-binding</keyword>
<keyword evidence="1 5" id="KW-0723">Serine/threonine-protein kinase</keyword>
<evidence type="ECO:0000256" key="1">
    <source>
        <dbReference type="ARBA" id="ARBA00022527"/>
    </source>
</evidence>
<dbReference type="PROSITE" id="PS00108">
    <property type="entry name" value="PROTEIN_KINASE_ST"/>
    <property type="match status" value="1"/>
</dbReference>
<dbReference type="AlphaFoldDB" id="A0A165TKI2"/>
<evidence type="ECO:0000256" key="5">
    <source>
        <dbReference type="RuleBase" id="RU000304"/>
    </source>
</evidence>
<dbReference type="PANTHER" id="PTHR44329">
    <property type="entry name" value="SERINE/THREONINE-PROTEIN KINASE TNNI3K-RELATED"/>
    <property type="match status" value="1"/>
</dbReference>
<organism evidence="7 8">
    <name type="scientific">Neolentinus lepideus HHB14362 ss-1</name>
    <dbReference type="NCBI Taxonomy" id="1314782"/>
    <lineage>
        <taxon>Eukaryota</taxon>
        <taxon>Fungi</taxon>
        <taxon>Dikarya</taxon>
        <taxon>Basidiomycota</taxon>
        <taxon>Agaricomycotina</taxon>
        <taxon>Agaricomycetes</taxon>
        <taxon>Gloeophyllales</taxon>
        <taxon>Gloeophyllaceae</taxon>
        <taxon>Neolentinus</taxon>
    </lineage>
</organism>
<sequence length="298" mass="33640">MSSLRQPLPIPDHCPNLSGQIAWDDKAFVGQGGFSNVYRGTWRRPPRDVPIVIKWMRFNADNSEESISQMKSTLREVNVWCNLRHENILPILGFCKGIAPGMPYELAPALVSPFCGNGIIRKYLDGYTGSAELQDIKIHLISGIAKGLHYLHSQGIVHGDLKPRNVLVSDEGTPLLADFGRAKILGKEGYTHTLVAYSLRYAAPEILDLDHDDSVPEFNQRSDMYSFGMLIYEVYTGRIPFYEITTDHKVSLEVVSHSRRPRRNDIPQDWWVLMQGCRDQAARLRTPIDAVVLSPLLI</sequence>
<evidence type="ECO:0000313" key="8">
    <source>
        <dbReference type="Proteomes" id="UP000076761"/>
    </source>
</evidence>
<keyword evidence="7" id="KW-0808">Transferase</keyword>
<dbReference type="SUPFAM" id="SSF56112">
    <property type="entry name" value="Protein kinase-like (PK-like)"/>
    <property type="match status" value="1"/>
</dbReference>
<comment type="similarity">
    <text evidence="5">Belongs to the protein kinase superfamily.</text>
</comment>
<dbReference type="InterPro" id="IPR000719">
    <property type="entry name" value="Prot_kinase_dom"/>
</dbReference>
<protein>
    <submittedName>
        <fullName evidence="7">Kinase-like protein</fullName>
    </submittedName>
</protein>
<dbReference type="SMART" id="SM00220">
    <property type="entry name" value="S_TKc"/>
    <property type="match status" value="1"/>
</dbReference>
<dbReference type="Pfam" id="PF07714">
    <property type="entry name" value="PK_Tyr_Ser-Thr"/>
    <property type="match status" value="1"/>
</dbReference>
<dbReference type="InParanoid" id="A0A165TKI2"/>
<evidence type="ECO:0000259" key="6">
    <source>
        <dbReference type="PROSITE" id="PS50011"/>
    </source>
</evidence>
<name>A0A165TKI2_9AGAM</name>
<dbReference type="PROSITE" id="PS50011">
    <property type="entry name" value="PROTEIN_KINASE_DOM"/>
    <property type="match status" value="1"/>
</dbReference>
<evidence type="ECO:0000313" key="7">
    <source>
        <dbReference type="EMBL" id="KZT26803.1"/>
    </source>
</evidence>
<dbReference type="Gene3D" id="1.10.510.10">
    <property type="entry name" value="Transferase(Phosphotransferase) domain 1"/>
    <property type="match status" value="1"/>
</dbReference>
<keyword evidence="2 4" id="KW-0547">Nucleotide-binding</keyword>
<dbReference type="PIRSF" id="PIRSF000654">
    <property type="entry name" value="Integrin-linked_kinase"/>
    <property type="match status" value="1"/>
</dbReference>
<feature type="binding site" evidence="4">
    <location>
        <position position="54"/>
    </location>
    <ligand>
        <name>ATP</name>
        <dbReference type="ChEBI" id="CHEBI:30616"/>
    </ligand>
</feature>
<dbReference type="PROSITE" id="PS00107">
    <property type="entry name" value="PROTEIN_KINASE_ATP"/>
    <property type="match status" value="1"/>
</dbReference>
<evidence type="ECO:0000256" key="4">
    <source>
        <dbReference type="PROSITE-ProRule" id="PRU10141"/>
    </source>
</evidence>
<reference evidence="7 8" key="1">
    <citation type="journal article" date="2016" name="Mol. Biol. Evol.">
        <title>Comparative Genomics of Early-Diverging Mushroom-Forming Fungi Provides Insights into the Origins of Lignocellulose Decay Capabilities.</title>
        <authorList>
            <person name="Nagy L.G."/>
            <person name="Riley R."/>
            <person name="Tritt A."/>
            <person name="Adam C."/>
            <person name="Daum C."/>
            <person name="Floudas D."/>
            <person name="Sun H."/>
            <person name="Yadav J.S."/>
            <person name="Pangilinan J."/>
            <person name="Larsson K.H."/>
            <person name="Matsuura K."/>
            <person name="Barry K."/>
            <person name="Labutti K."/>
            <person name="Kuo R."/>
            <person name="Ohm R.A."/>
            <person name="Bhattacharya S.S."/>
            <person name="Shirouzu T."/>
            <person name="Yoshinaga Y."/>
            <person name="Martin F.M."/>
            <person name="Grigoriev I.V."/>
            <person name="Hibbett D.S."/>
        </authorList>
    </citation>
    <scope>NUCLEOTIDE SEQUENCE [LARGE SCALE GENOMIC DNA]</scope>
    <source>
        <strain evidence="7 8">HHB14362 ss-1</strain>
    </source>
</reference>
<dbReference type="InterPro" id="IPR011009">
    <property type="entry name" value="Kinase-like_dom_sf"/>
</dbReference>
<proteinExistence type="inferred from homology"/>
<keyword evidence="8" id="KW-1185">Reference proteome</keyword>
<evidence type="ECO:0000256" key="2">
    <source>
        <dbReference type="ARBA" id="ARBA00022741"/>
    </source>
</evidence>
<keyword evidence="7" id="KW-0418">Kinase</keyword>
<evidence type="ECO:0000256" key="3">
    <source>
        <dbReference type="ARBA" id="ARBA00022840"/>
    </source>
</evidence>
<dbReference type="InterPro" id="IPR001245">
    <property type="entry name" value="Ser-Thr/Tyr_kinase_cat_dom"/>
</dbReference>
<dbReference type="InterPro" id="IPR017441">
    <property type="entry name" value="Protein_kinase_ATP_BS"/>
</dbReference>
<dbReference type="GO" id="GO:0004674">
    <property type="term" value="F:protein serine/threonine kinase activity"/>
    <property type="evidence" value="ECO:0007669"/>
    <property type="project" value="UniProtKB-KW"/>
</dbReference>
<dbReference type="GO" id="GO:0005524">
    <property type="term" value="F:ATP binding"/>
    <property type="evidence" value="ECO:0007669"/>
    <property type="project" value="UniProtKB-UniRule"/>
</dbReference>
<dbReference type="OrthoDB" id="3260205at2759"/>
<gene>
    <name evidence="7" type="ORF">NEOLEDRAFT_1195802</name>
</gene>